<dbReference type="Gene3D" id="1.20.1250.20">
    <property type="entry name" value="MFS general substrate transporter like domains"/>
    <property type="match status" value="1"/>
</dbReference>
<feature type="transmembrane region" description="Helical" evidence="7">
    <location>
        <begin position="51"/>
        <end position="68"/>
    </location>
</feature>
<dbReference type="AlphaFoldDB" id="A0A542EMT9"/>
<dbReference type="InterPro" id="IPR036259">
    <property type="entry name" value="MFS_trans_sf"/>
</dbReference>
<feature type="transmembrane region" description="Helical" evidence="7">
    <location>
        <begin position="372"/>
        <end position="393"/>
    </location>
</feature>
<feature type="transmembrane region" description="Helical" evidence="7">
    <location>
        <begin position="337"/>
        <end position="360"/>
    </location>
</feature>
<sequence>MTARAPVDAGSRTDEIRIGIALSAMGFVLAGLGACVAILARDLHEPTSRLALLSSGFAVGLMLVAVVGPRMLRRWEMPTVLALGSVVCAVGAVLIAVAPAYVVAIAGGLLVGLGGALLVLVAPLMLNGPTAAARLSRVNAVASGVGILAPLAVGTLDRLGPSGRLAMIAAAPPLLLLAFLTRKQHAVSTAAPLTQRGELGSAARRGAGSVGRQAGSASSSQEAVPVLIDSAPAVGLAGKWRRVGRRVVLDVGVGWLRVVLAVAVEFCFVVWAVARLVATGLPTATAALLGSAFPIGMAVGRAIGPIRFKEWSPVVPSSVLAAAGTLLVSLFDVPAVVAAGLVVAGLGVAPLYPVTVASLVATPGISSARLAAVGAMASGTAILVAPALLAVLARVLDLRTAYLITLPLLAVLSLLSRRSGRTSFV</sequence>
<reference evidence="8 9" key="1">
    <citation type="submission" date="2019-06" db="EMBL/GenBank/DDBJ databases">
        <title>Sequencing the genomes of 1000 actinobacteria strains.</title>
        <authorList>
            <person name="Klenk H.-P."/>
        </authorList>
    </citation>
    <scope>NUCLEOTIDE SEQUENCE [LARGE SCALE GENOMIC DNA]</scope>
    <source>
        <strain evidence="8 9">DSM 17305</strain>
    </source>
</reference>
<evidence type="ECO:0000313" key="8">
    <source>
        <dbReference type="EMBL" id="TQJ16554.1"/>
    </source>
</evidence>
<evidence type="ECO:0000256" key="5">
    <source>
        <dbReference type="ARBA" id="ARBA00022989"/>
    </source>
</evidence>
<evidence type="ECO:0000313" key="9">
    <source>
        <dbReference type="Proteomes" id="UP000316298"/>
    </source>
</evidence>
<dbReference type="Proteomes" id="UP000316298">
    <property type="component" value="Unassembled WGS sequence"/>
</dbReference>
<evidence type="ECO:0000256" key="2">
    <source>
        <dbReference type="ARBA" id="ARBA00008335"/>
    </source>
</evidence>
<feature type="transmembrane region" description="Helical" evidence="7">
    <location>
        <begin position="104"/>
        <end position="126"/>
    </location>
</feature>
<feature type="transmembrane region" description="Helical" evidence="7">
    <location>
        <begin position="162"/>
        <end position="180"/>
    </location>
</feature>
<evidence type="ECO:0000256" key="6">
    <source>
        <dbReference type="ARBA" id="ARBA00023136"/>
    </source>
</evidence>
<keyword evidence="3" id="KW-0813">Transport</keyword>
<keyword evidence="6 7" id="KW-0472">Membrane</keyword>
<feature type="transmembrane region" description="Helical" evidence="7">
    <location>
        <begin position="138"/>
        <end position="156"/>
    </location>
</feature>
<name>A0A542EMT9_9ACTN</name>
<feature type="transmembrane region" description="Helical" evidence="7">
    <location>
        <begin position="311"/>
        <end position="331"/>
    </location>
</feature>
<keyword evidence="4 7" id="KW-0812">Transmembrane</keyword>
<evidence type="ECO:0000256" key="3">
    <source>
        <dbReference type="ARBA" id="ARBA00022448"/>
    </source>
</evidence>
<proteinExistence type="inferred from homology"/>
<dbReference type="GO" id="GO:0012505">
    <property type="term" value="C:endomembrane system"/>
    <property type="evidence" value="ECO:0007669"/>
    <property type="project" value="UniProtKB-SubCell"/>
</dbReference>
<keyword evidence="5 7" id="KW-1133">Transmembrane helix</keyword>
<dbReference type="PROSITE" id="PS51257">
    <property type="entry name" value="PROKAR_LIPOPROTEIN"/>
    <property type="match status" value="1"/>
</dbReference>
<dbReference type="PANTHER" id="PTHR23514:SF3">
    <property type="entry name" value="BYPASS OF STOP CODON PROTEIN 6"/>
    <property type="match status" value="1"/>
</dbReference>
<protein>
    <submittedName>
        <fullName evidence="8">Fucose permease</fullName>
    </submittedName>
</protein>
<feature type="transmembrane region" description="Helical" evidence="7">
    <location>
        <begin position="247"/>
        <end position="274"/>
    </location>
</feature>
<dbReference type="PANTHER" id="PTHR23514">
    <property type="entry name" value="BYPASS OF STOP CODON PROTEIN 6"/>
    <property type="match status" value="1"/>
</dbReference>
<feature type="transmembrane region" description="Helical" evidence="7">
    <location>
        <begin position="280"/>
        <end position="299"/>
    </location>
</feature>
<dbReference type="RefSeq" id="WP_185759039.1">
    <property type="nucleotide sequence ID" value="NZ_BAAAKA010000056.1"/>
</dbReference>
<feature type="transmembrane region" description="Helical" evidence="7">
    <location>
        <begin position="80"/>
        <end position="98"/>
    </location>
</feature>
<feature type="transmembrane region" description="Helical" evidence="7">
    <location>
        <begin position="20"/>
        <end position="39"/>
    </location>
</feature>
<comment type="caution">
    <text evidence="8">The sequence shown here is derived from an EMBL/GenBank/DDBJ whole genome shotgun (WGS) entry which is preliminary data.</text>
</comment>
<evidence type="ECO:0000256" key="1">
    <source>
        <dbReference type="ARBA" id="ARBA00004127"/>
    </source>
</evidence>
<evidence type="ECO:0000256" key="7">
    <source>
        <dbReference type="SAM" id="Phobius"/>
    </source>
</evidence>
<accession>A0A542EMT9</accession>
<organism evidence="8 9">
    <name type="scientific">Kribbella jejuensis</name>
    <dbReference type="NCBI Taxonomy" id="236068"/>
    <lineage>
        <taxon>Bacteria</taxon>
        <taxon>Bacillati</taxon>
        <taxon>Actinomycetota</taxon>
        <taxon>Actinomycetes</taxon>
        <taxon>Propionibacteriales</taxon>
        <taxon>Kribbellaceae</taxon>
        <taxon>Kribbella</taxon>
    </lineage>
</organism>
<gene>
    <name evidence="8" type="ORF">FB475_0654</name>
</gene>
<keyword evidence="9" id="KW-1185">Reference proteome</keyword>
<dbReference type="InterPro" id="IPR051788">
    <property type="entry name" value="MFS_Transporter"/>
</dbReference>
<dbReference type="GO" id="GO:0016020">
    <property type="term" value="C:membrane"/>
    <property type="evidence" value="ECO:0007669"/>
    <property type="project" value="TreeGrafter"/>
</dbReference>
<comment type="similarity">
    <text evidence="2">Belongs to the major facilitator superfamily.</text>
</comment>
<evidence type="ECO:0000256" key="4">
    <source>
        <dbReference type="ARBA" id="ARBA00022692"/>
    </source>
</evidence>
<comment type="subcellular location">
    <subcellularLocation>
        <location evidence="1">Endomembrane system</location>
        <topology evidence="1">Multi-pass membrane protein</topology>
    </subcellularLocation>
</comment>
<dbReference type="SUPFAM" id="SSF103473">
    <property type="entry name" value="MFS general substrate transporter"/>
    <property type="match status" value="1"/>
</dbReference>
<dbReference type="EMBL" id="VFMM01000001">
    <property type="protein sequence ID" value="TQJ16554.1"/>
    <property type="molecule type" value="Genomic_DNA"/>
</dbReference>
<feature type="transmembrane region" description="Helical" evidence="7">
    <location>
        <begin position="399"/>
        <end position="416"/>
    </location>
</feature>